<dbReference type="EMBL" id="SJPW01000005">
    <property type="protein sequence ID" value="TWU50745.1"/>
    <property type="molecule type" value="Genomic_DNA"/>
</dbReference>
<gene>
    <name evidence="1" type="ORF">Poly51_40380</name>
</gene>
<dbReference type="RefSeq" id="WP_146459440.1">
    <property type="nucleotide sequence ID" value="NZ_SJPW01000005.1"/>
</dbReference>
<organism evidence="1 2">
    <name type="scientific">Rubripirellula tenax</name>
    <dbReference type="NCBI Taxonomy" id="2528015"/>
    <lineage>
        <taxon>Bacteria</taxon>
        <taxon>Pseudomonadati</taxon>
        <taxon>Planctomycetota</taxon>
        <taxon>Planctomycetia</taxon>
        <taxon>Pirellulales</taxon>
        <taxon>Pirellulaceae</taxon>
        <taxon>Rubripirellula</taxon>
    </lineage>
</organism>
<evidence type="ECO:0000313" key="2">
    <source>
        <dbReference type="Proteomes" id="UP000318288"/>
    </source>
</evidence>
<reference evidence="1 2" key="1">
    <citation type="submission" date="2019-02" db="EMBL/GenBank/DDBJ databases">
        <title>Deep-cultivation of Planctomycetes and their phenomic and genomic characterization uncovers novel biology.</title>
        <authorList>
            <person name="Wiegand S."/>
            <person name="Jogler M."/>
            <person name="Boedeker C."/>
            <person name="Pinto D."/>
            <person name="Vollmers J."/>
            <person name="Rivas-Marin E."/>
            <person name="Kohn T."/>
            <person name="Peeters S.H."/>
            <person name="Heuer A."/>
            <person name="Rast P."/>
            <person name="Oberbeckmann S."/>
            <person name="Bunk B."/>
            <person name="Jeske O."/>
            <person name="Meyerdierks A."/>
            <person name="Storesund J.E."/>
            <person name="Kallscheuer N."/>
            <person name="Luecker S."/>
            <person name="Lage O.M."/>
            <person name="Pohl T."/>
            <person name="Merkel B.J."/>
            <person name="Hornburger P."/>
            <person name="Mueller R.-W."/>
            <person name="Bruemmer F."/>
            <person name="Labrenz M."/>
            <person name="Spormann A.M."/>
            <person name="Op Den Camp H."/>
            <person name="Overmann J."/>
            <person name="Amann R."/>
            <person name="Jetten M.S.M."/>
            <person name="Mascher T."/>
            <person name="Medema M.H."/>
            <person name="Devos D.P."/>
            <person name="Kaster A.-K."/>
            <person name="Ovreas L."/>
            <person name="Rohde M."/>
            <person name="Galperin M.Y."/>
            <person name="Jogler C."/>
        </authorList>
    </citation>
    <scope>NUCLEOTIDE SEQUENCE [LARGE SCALE GENOMIC DNA]</scope>
    <source>
        <strain evidence="1 2">Poly51</strain>
    </source>
</reference>
<name>A0A5C6EQ41_9BACT</name>
<sequence length="99" mass="10655">MEYIGHIEAPAGSVPLTRDGWLEFIAQRPDLVRAPSRMVRNPATGQPIEAHPPADAVQLIRDESNLGAFSWAQDDSAAVIATCSEGCRELMAVAAREIA</sequence>
<protein>
    <submittedName>
        <fullName evidence="1">Uncharacterized protein</fullName>
    </submittedName>
</protein>
<dbReference type="Proteomes" id="UP000318288">
    <property type="component" value="Unassembled WGS sequence"/>
</dbReference>
<comment type="caution">
    <text evidence="1">The sequence shown here is derived from an EMBL/GenBank/DDBJ whole genome shotgun (WGS) entry which is preliminary data.</text>
</comment>
<dbReference type="AlphaFoldDB" id="A0A5C6EQ41"/>
<accession>A0A5C6EQ41</accession>
<evidence type="ECO:0000313" key="1">
    <source>
        <dbReference type="EMBL" id="TWU50745.1"/>
    </source>
</evidence>
<keyword evidence="2" id="KW-1185">Reference proteome</keyword>
<proteinExistence type="predicted"/>